<dbReference type="InterPro" id="IPR002020">
    <property type="entry name" value="Citrate_synthase"/>
</dbReference>
<dbReference type="AlphaFoldDB" id="A0A0B5DKV5"/>
<organism evidence="5 6">
    <name type="scientific">Streptomyces nodosus</name>
    <dbReference type="NCBI Taxonomy" id="40318"/>
    <lineage>
        <taxon>Bacteria</taxon>
        <taxon>Bacillati</taxon>
        <taxon>Actinomycetota</taxon>
        <taxon>Actinomycetes</taxon>
        <taxon>Kitasatosporales</taxon>
        <taxon>Streptomycetaceae</taxon>
        <taxon>Streptomyces</taxon>
    </lineage>
</organism>
<dbReference type="GO" id="GO:0005829">
    <property type="term" value="C:cytosol"/>
    <property type="evidence" value="ECO:0007669"/>
    <property type="project" value="TreeGrafter"/>
</dbReference>
<dbReference type="SUPFAM" id="SSF48256">
    <property type="entry name" value="Citrate synthase"/>
    <property type="match status" value="1"/>
</dbReference>
<evidence type="ECO:0000256" key="2">
    <source>
        <dbReference type="ARBA" id="ARBA00010566"/>
    </source>
</evidence>
<dbReference type="InterPro" id="IPR036969">
    <property type="entry name" value="Citrate_synthase_sf"/>
</dbReference>
<evidence type="ECO:0000313" key="6">
    <source>
        <dbReference type="Proteomes" id="UP000031526"/>
    </source>
</evidence>
<dbReference type="STRING" id="40318.SNOD_30165"/>
<sequence length="95" mass="10347">MARAASPEVTRLATLHAALRRAMLARKGIHPNLDYPAGLAYHLMGFDTPTFTPIFVMSRITGWTAHITEQLAHNALIRPLASYDGPAQRPVPTGS</sequence>
<keyword evidence="4" id="KW-0808">Transferase</keyword>
<evidence type="ECO:0000256" key="3">
    <source>
        <dbReference type="ARBA" id="ARBA00012972"/>
    </source>
</evidence>
<dbReference type="EMBL" id="CP009313">
    <property type="protein sequence ID" value="AJE43794.1"/>
    <property type="molecule type" value="Genomic_DNA"/>
</dbReference>
<proteinExistence type="inferred from homology"/>
<evidence type="ECO:0000313" key="5">
    <source>
        <dbReference type="EMBL" id="AJE43794.1"/>
    </source>
</evidence>
<dbReference type="Gene3D" id="1.10.580.10">
    <property type="entry name" value="Citrate Synthase, domain 1"/>
    <property type="match status" value="1"/>
</dbReference>
<dbReference type="GO" id="GO:0036440">
    <property type="term" value="F:citrate synthase activity"/>
    <property type="evidence" value="ECO:0007669"/>
    <property type="project" value="UniProtKB-EC"/>
</dbReference>
<dbReference type="Proteomes" id="UP000031526">
    <property type="component" value="Chromosome"/>
</dbReference>
<dbReference type="PANTHER" id="PTHR11739:SF4">
    <property type="entry name" value="CITRATE SYNTHASE, PEROXISOMAL"/>
    <property type="match status" value="1"/>
</dbReference>
<evidence type="ECO:0000256" key="1">
    <source>
        <dbReference type="ARBA" id="ARBA00005163"/>
    </source>
</evidence>
<protein>
    <recommendedName>
        <fullName evidence="3">citrate synthase (unknown stereospecificity)</fullName>
        <ecNumber evidence="3">2.3.3.16</ecNumber>
    </recommendedName>
</protein>
<gene>
    <name evidence="5" type="ORF">SNOD_30165</name>
</gene>
<evidence type="ECO:0000256" key="4">
    <source>
        <dbReference type="ARBA" id="ARBA00022679"/>
    </source>
</evidence>
<dbReference type="InterPro" id="IPR016142">
    <property type="entry name" value="Citrate_synth-like_lrg_a-sub"/>
</dbReference>
<dbReference type="GO" id="GO:0005975">
    <property type="term" value="P:carbohydrate metabolic process"/>
    <property type="evidence" value="ECO:0007669"/>
    <property type="project" value="TreeGrafter"/>
</dbReference>
<comment type="similarity">
    <text evidence="2">Belongs to the citrate synthase family.</text>
</comment>
<comment type="pathway">
    <text evidence="1">Carbohydrate metabolism; tricarboxylic acid cycle.</text>
</comment>
<reference evidence="5 6" key="2">
    <citation type="journal article" date="2016" name="Appl. Microbiol. Biotechnol.">
        <title>Exploiting the genome sequence of Streptomyces nodosus for enhanced antibiotic production.</title>
        <authorList>
            <person name="Sweeney P."/>
            <person name="Murphy C.D."/>
            <person name="Caffrey P."/>
        </authorList>
    </citation>
    <scope>NUCLEOTIDE SEQUENCE [LARGE SCALE GENOMIC DNA]</scope>
    <source>
        <strain evidence="5 6">ATCC 14899</strain>
    </source>
</reference>
<dbReference type="GO" id="GO:0006099">
    <property type="term" value="P:tricarboxylic acid cycle"/>
    <property type="evidence" value="ECO:0007669"/>
    <property type="project" value="UniProtKB-UniPathway"/>
</dbReference>
<dbReference type="Pfam" id="PF00285">
    <property type="entry name" value="Citrate_synt"/>
    <property type="match status" value="1"/>
</dbReference>
<dbReference type="InterPro" id="IPR016143">
    <property type="entry name" value="Citrate_synth-like_sm_a-sub"/>
</dbReference>
<reference evidence="6" key="1">
    <citation type="submission" date="2014-09" db="EMBL/GenBank/DDBJ databases">
        <title>Sequence of the Streptomyces nodosus genome.</title>
        <authorList>
            <person name="Sweeney P."/>
            <person name="Stephens N."/>
            <person name="Murphy C."/>
            <person name="Caffrey P."/>
        </authorList>
    </citation>
    <scope>NUCLEOTIDE SEQUENCE [LARGE SCALE GENOMIC DNA]</scope>
    <source>
        <strain evidence="6">ATCC 14899</strain>
    </source>
</reference>
<dbReference type="Gene3D" id="1.10.230.10">
    <property type="entry name" value="Cytochrome P450-Terp, domain 2"/>
    <property type="match status" value="1"/>
</dbReference>
<dbReference type="UniPathway" id="UPA00223"/>
<name>A0A0B5DKV5_9ACTN</name>
<keyword evidence="6" id="KW-1185">Reference proteome</keyword>
<dbReference type="PRINTS" id="PR00143">
    <property type="entry name" value="CITRTSNTHASE"/>
</dbReference>
<accession>A0A0B5DKV5</accession>
<dbReference type="EC" id="2.3.3.16" evidence="3"/>
<dbReference type="PANTHER" id="PTHR11739">
    <property type="entry name" value="CITRATE SYNTHASE"/>
    <property type="match status" value="1"/>
</dbReference>
<dbReference type="HOGENOM" id="CLU_025068_3_2_11"/>